<protein>
    <submittedName>
        <fullName evidence="5">Helix-turn-helix transcriptional regulator</fullName>
    </submittedName>
</protein>
<comment type="caution">
    <text evidence="5">The sequence shown here is derived from an EMBL/GenBank/DDBJ whole genome shotgun (WGS) entry which is preliminary data.</text>
</comment>
<evidence type="ECO:0000313" key="6">
    <source>
        <dbReference type="Proteomes" id="UP001205906"/>
    </source>
</evidence>
<dbReference type="SUPFAM" id="SSF46785">
    <property type="entry name" value="Winged helix' DNA-binding domain"/>
    <property type="match status" value="1"/>
</dbReference>
<feature type="domain" description="HTH hxlR-type" evidence="4">
    <location>
        <begin position="21"/>
        <end position="128"/>
    </location>
</feature>
<evidence type="ECO:0000256" key="3">
    <source>
        <dbReference type="ARBA" id="ARBA00023163"/>
    </source>
</evidence>
<evidence type="ECO:0000256" key="1">
    <source>
        <dbReference type="ARBA" id="ARBA00023015"/>
    </source>
</evidence>
<evidence type="ECO:0000259" key="4">
    <source>
        <dbReference type="PROSITE" id="PS51118"/>
    </source>
</evidence>
<dbReference type="Pfam" id="PF01638">
    <property type="entry name" value="HxlR"/>
    <property type="match status" value="1"/>
</dbReference>
<dbReference type="EMBL" id="JAMXQS010000015">
    <property type="protein sequence ID" value="MCO6052326.1"/>
    <property type="molecule type" value="Genomic_DNA"/>
</dbReference>
<keyword evidence="1" id="KW-0805">Transcription regulation</keyword>
<evidence type="ECO:0000313" key="5">
    <source>
        <dbReference type="EMBL" id="MCO6052326.1"/>
    </source>
</evidence>
<dbReference type="PANTHER" id="PTHR33204">
    <property type="entry name" value="TRANSCRIPTIONAL REGULATOR, MARR FAMILY"/>
    <property type="match status" value="1"/>
</dbReference>
<organism evidence="5 6">
    <name type="scientific">Mesorhizobium liriopis</name>
    <dbReference type="NCBI Taxonomy" id="2953882"/>
    <lineage>
        <taxon>Bacteria</taxon>
        <taxon>Pseudomonadati</taxon>
        <taxon>Pseudomonadota</taxon>
        <taxon>Alphaproteobacteria</taxon>
        <taxon>Hyphomicrobiales</taxon>
        <taxon>Phyllobacteriaceae</taxon>
        <taxon>Mesorhizobium</taxon>
    </lineage>
</organism>
<keyword evidence="3" id="KW-0804">Transcription</keyword>
<accession>A0ABT1CEC7</accession>
<dbReference type="InterPro" id="IPR002577">
    <property type="entry name" value="HTH_HxlR"/>
</dbReference>
<name>A0ABT1CEC7_9HYPH</name>
<dbReference type="InterPro" id="IPR036388">
    <property type="entry name" value="WH-like_DNA-bd_sf"/>
</dbReference>
<proteinExistence type="predicted"/>
<dbReference type="Proteomes" id="UP001205906">
    <property type="component" value="Unassembled WGS sequence"/>
</dbReference>
<reference evidence="5 6" key="1">
    <citation type="submission" date="2022-06" db="EMBL/GenBank/DDBJ databases">
        <title>Mesorhizobium sp. strain RP14 Genome sequencing and assembly.</title>
        <authorList>
            <person name="Kim I."/>
        </authorList>
    </citation>
    <scope>NUCLEOTIDE SEQUENCE [LARGE SCALE GENOMIC DNA]</scope>
    <source>
        <strain evidence="6">RP14(2022)</strain>
    </source>
</reference>
<dbReference type="PROSITE" id="PS51118">
    <property type="entry name" value="HTH_HXLR"/>
    <property type="match status" value="1"/>
</dbReference>
<evidence type="ECO:0000256" key="2">
    <source>
        <dbReference type="ARBA" id="ARBA00023125"/>
    </source>
</evidence>
<gene>
    <name evidence="5" type="ORF">NGM99_21280</name>
</gene>
<sequence length="130" mass="14635">MENQTIGTISPRAYGTDCDDCTGPEPIDVMRFQRAIQAITGKWKIEIVCSLVVGAKRFGELRRLLPGITQHMLTEQLRDLAANGIIIRTAFAEIPPRVEYELSQAGIDLMPTFEALREWSLKYEGQLLAR</sequence>
<keyword evidence="2" id="KW-0238">DNA-binding</keyword>
<dbReference type="InterPro" id="IPR036390">
    <property type="entry name" value="WH_DNA-bd_sf"/>
</dbReference>
<dbReference type="PANTHER" id="PTHR33204:SF29">
    <property type="entry name" value="TRANSCRIPTIONAL REGULATOR"/>
    <property type="match status" value="1"/>
</dbReference>
<dbReference type="Gene3D" id="1.10.10.10">
    <property type="entry name" value="Winged helix-like DNA-binding domain superfamily/Winged helix DNA-binding domain"/>
    <property type="match status" value="1"/>
</dbReference>
<dbReference type="RefSeq" id="WP_252822737.1">
    <property type="nucleotide sequence ID" value="NZ_JAMXQS010000015.1"/>
</dbReference>
<keyword evidence="6" id="KW-1185">Reference proteome</keyword>